<dbReference type="InterPro" id="IPR014025">
    <property type="entry name" value="Glutaredoxin_subgr"/>
</dbReference>
<dbReference type="Proteomes" id="UP001374803">
    <property type="component" value="Chromosome"/>
</dbReference>
<dbReference type="PANTHER" id="PTHR45694:SF18">
    <property type="entry name" value="GLUTAREDOXIN-1-RELATED"/>
    <property type="match status" value="1"/>
</dbReference>
<comment type="function">
    <text evidence="6">Has a glutathione-disulfide oxidoreductase activity in the presence of NADPH and glutathione reductase. Reduces low molecular weight disulfides and proteins.</text>
</comment>
<dbReference type="PANTHER" id="PTHR45694">
    <property type="entry name" value="GLUTAREDOXIN 2"/>
    <property type="match status" value="1"/>
</dbReference>
<reference evidence="8" key="1">
    <citation type="submission" date="2021-12" db="EMBL/GenBank/DDBJ databases">
        <title>Discovery of the Pendulisporaceae a myxobacterial family with distinct sporulation behavior and unique specialized metabolism.</title>
        <authorList>
            <person name="Garcia R."/>
            <person name="Popoff A."/>
            <person name="Bader C.D."/>
            <person name="Loehr J."/>
            <person name="Walesch S."/>
            <person name="Walt C."/>
            <person name="Boldt J."/>
            <person name="Bunk B."/>
            <person name="Haeckl F.J.F.P.J."/>
            <person name="Gunesch A.P."/>
            <person name="Birkelbach J."/>
            <person name="Nuebel U."/>
            <person name="Pietschmann T."/>
            <person name="Bach T."/>
            <person name="Mueller R."/>
        </authorList>
    </citation>
    <scope>NUCLEOTIDE SEQUENCE</scope>
    <source>
        <strain evidence="8">MSr11367</strain>
    </source>
</reference>
<dbReference type="InterPro" id="IPR011767">
    <property type="entry name" value="GLR_AS"/>
</dbReference>
<gene>
    <name evidence="8" type="primary">grxC</name>
    <name evidence="8" type="ORF">LVJ94_52480</name>
</gene>
<dbReference type="CDD" id="cd03418">
    <property type="entry name" value="GRX_GRXb_1_3_like"/>
    <property type="match status" value="1"/>
</dbReference>
<dbReference type="PRINTS" id="PR00160">
    <property type="entry name" value="GLUTAREDOXIN"/>
</dbReference>
<name>A0ABZ2L9V2_9BACT</name>
<organism evidence="8 9">
    <name type="scientific">Pendulispora rubella</name>
    <dbReference type="NCBI Taxonomy" id="2741070"/>
    <lineage>
        <taxon>Bacteria</taxon>
        <taxon>Pseudomonadati</taxon>
        <taxon>Myxococcota</taxon>
        <taxon>Myxococcia</taxon>
        <taxon>Myxococcales</taxon>
        <taxon>Sorangiineae</taxon>
        <taxon>Pendulisporaceae</taxon>
        <taxon>Pendulispora</taxon>
    </lineage>
</organism>
<dbReference type="InterPro" id="IPR011900">
    <property type="entry name" value="GRX_bact"/>
</dbReference>
<keyword evidence="3 6" id="KW-0249">Electron transport</keyword>
<keyword evidence="6" id="KW-0963">Cytoplasm</keyword>
<dbReference type="InterPro" id="IPR036249">
    <property type="entry name" value="Thioredoxin-like_sf"/>
</dbReference>
<sequence length="88" mass="9772">MTTPSAVQVYTTNYCPYCTRAKQLLTKRGIAFEEIDVSEDDEKRAWLVKTTGQRTVPQIFINGTPIGGSDELHQLDRSGELAKRLAAA</sequence>
<comment type="similarity">
    <text evidence="1 6">Belongs to the glutaredoxin family.</text>
</comment>
<accession>A0ABZ2L9V2</accession>
<evidence type="ECO:0000256" key="6">
    <source>
        <dbReference type="RuleBase" id="RU364065"/>
    </source>
</evidence>
<protein>
    <recommendedName>
        <fullName evidence="6">Glutaredoxin</fullName>
    </recommendedName>
</protein>
<dbReference type="InterPro" id="IPR002109">
    <property type="entry name" value="Glutaredoxin"/>
</dbReference>
<dbReference type="EMBL" id="CP089983">
    <property type="protein sequence ID" value="WXB05502.1"/>
    <property type="molecule type" value="Genomic_DNA"/>
</dbReference>
<keyword evidence="9" id="KW-1185">Reference proteome</keyword>
<dbReference type="PROSITE" id="PS00195">
    <property type="entry name" value="GLUTAREDOXIN_1"/>
    <property type="match status" value="1"/>
</dbReference>
<evidence type="ECO:0000256" key="3">
    <source>
        <dbReference type="ARBA" id="ARBA00022982"/>
    </source>
</evidence>
<evidence type="ECO:0000313" key="9">
    <source>
        <dbReference type="Proteomes" id="UP001374803"/>
    </source>
</evidence>
<dbReference type="Gene3D" id="3.40.30.10">
    <property type="entry name" value="Glutaredoxin"/>
    <property type="match status" value="1"/>
</dbReference>
<dbReference type="Pfam" id="PF00462">
    <property type="entry name" value="Glutaredoxin"/>
    <property type="match status" value="1"/>
</dbReference>
<dbReference type="SUPFAM" id="SSF52833">
    <property type="entry name" value="Thioredoxin-like"/>
    <property type="match status" value="1"/>
</dbReference>
<dbReference type="PROSITE" id="PS51354">
    <property type="entry name" value="GLUTAREDOXIN_2"/>
    <property type="match status" value="1"/>
</dbReference>
<proteinExistence type="inferred from homology"/>
<keyword evidence="5 6" id="KW-0676">Redox-active center</keyword>
<dbReference type="NCBIfam" id="TIGR02181">
    <property type="entry name" value="GRX_bact"/>
    <property type="match status" value="1"/>
</dbReference>
<evidence type="ECO:0000256" key="4">
    <source>
        <dbReference type="ARBA" id="ARBA00023157"/>
    </source>
</evidence>
<feature type="domain" description="Glutaredoxin" evidence="7">
    <location>
        <begin position="7"/>
        <end position="64"/>
    </location>
</feature>
<keyword evidence="4" id="KW-1015">Disulfide bond</keyword>
<evidence type="ECO:0000256" key="1">
    <source>
        <dbReference type="ARBA" id="ARBA00007787"/>
    </source>
</evidence>
<evidence type="ECO:0000256" key="2">
    <source>
        <dbReference type="ARBA" id="ARBA00022448"/>
    </source>
</evidence>
<evidence type="ECO:0000259" key="7">
    <source>
        <dbReference type="Pfam" id="PF00462"/>
    </source>
</evidence>
<evidence type="ECO:0000256" key="5">
    <source>
        <dbReference type="ARBA" id="ARBA00023284"/>
    </source>
</evidence>
<keyword evidence="2 6" id="KW-0813">Transport</keyword>
<dbReference type="RefSeq" id="WP_394835148.1">
    <property type="nucleotide sequence ID" value="NZ_CP089929.1"/>
</dbReference>
<evidence type="ECO:0000313" key="8">
    <source>
        <dbReference type="EMBL" id="WXB05502.1"/>
    </source>
</evidence>